<dbReference type="SUPFAM" id="SSF46689">
    <property type="entry name" value="Homeodomain-like"/>
    <property type="match status" value="1"/>
</dbReference>
<evidence type="ECO:0000256" key="6">
    <source>
        <dbReference type="ARBA" id="ARBA00022833"/>
    </source>
</evidence>
<dbReference type="AlphaFoldDB" id="A0A656IHY5"/>
<keyword evidence="3" id="KW-0808">Transferase</keyword>
<dbReference type="SUPFAM" id="SSF53155">
    <property type="entry name" value="Methylated DNA-protein cysteine methyltransferase domain"/>
    <property type="match status" value="1"/>
</dbReference>
<feature type="binding site" evidence="16">
    <location>
        <position position="47"/>
    </location>
    <ligand>
        <name>DNA</name>
        <dbReference type="ChEBI" id="CHEBI:16991"/>
    </ligand>
</feature>
<keyword evidence="6 16" id="KW-0862">Zinc</keyword>
<dbReference type="InterPro" id="IPR008332">
    <property type="entry name" value="MethylG_MeTrfase_N"/>
</dbReference>
<evidence type="ECO:0000256" key="10">
    <source>
        <dbReference type="ARBA" id="ARBA00023163"/>
    </source>
</evidence>
<dbReference type="GO" id="GO:0043565">
    <property type="term" value="F:sequence-specific DNA binding"/>
    <property type="evidence" value="ECO:0007669"/>
    <property type="project" value="InterPro"/>
</dbReference>
<name>A0A656IHY5_SALE2</name>
<dbReference type="InterPro" id="IPR018062">
    <property type="entry name" value="HTH_AraC-typ_CS"/>
</dbReference>
<dbReference type="InterPro" id="IPR036631">
    <property type="entry name" value="MGMT_N_sf"/>
</dbReference>
<dbReference type="InterPro" id="IPR009057">
    <property type="entry name" value="Homeodomain-like_sf"/>
</dbReference>
<proteinExistence type="inferred from homology"/>
<keyword evidence="2" id="KW-0489">Methyltransferase</keyword>
<feature type="active site" description="Nucleophile; methyl group acceptor from either O6-methylguanine or O4-methylthymine" evidence="15">
    <location>
        <position position="325"/>
    </location>
</feature>
<evidence type="ECO:0000256" key="3">
    <source>
        <dbReference type="ARBA" id="ARBA00022679"/>
    </source>
</evidence>
<evidence type="ECO:0000256" key="7">
    <source>
        <dbReference type="ARBA" id="ARBA00023015"/>
    </source>
</evidence>
<evidence type="ECO:0000256" key="4">
    <source>
        <dbReference type="ARBA" id="ARBA00022723"/>
    </source>
</evidence>
<comment type="catalytic activity">
    <reaction evidence="12">
        <text>a 6-O-methyl-2'-deoxyguanosine in DNA + L-cysteinyl-[protein] = S-methyl-L-cysteinyl-[protein] + a 2'-deoxyguanosine in DNA</text>
        <dbReference type="Rhea" id="RHEA:24000"/>
        <dbReference type="Rhea" id="RHEA-COMP:10131"/>
        <dbReference type="Rhea" id="RHEA-COMP:10132"/>
        <dbReference type="Rhea" id="RHEA-COMP:11367"/>
        <dbReference type="Rhea" id="RHEA-COMP:11368"/>
        <dbReference type="ChEBI" id="CHEBI:29950"/>
        <dbReference type="ChEBI" id="CHEBI:82612"/>
        <dbReference type="ChEBI" id="CHEBI:85445"/>
        <dbReference type="ChEBI" id="CHEBI:85448"/>
        <dbReference type="EC" id="2.1.1.63"/>
    </reaction>
</comment>
<keyword evidence="7" id="KW-0805">Transcription regulation</keyword>
<keyword evidence="10" id="KW-0804">Transcription</keyword>
<dbReference type="SUPFAM" id="SSF46767">
    <property type="entry name" value="Methylated DNA-protein cysteine methyltransferase, C-terminal domain"/>
    <property type="match status" value="1"/>
</dbReference>
<dbReference type="InterPro" id="IPR001497">
    <property type="entry name" value="MethylDNA_cys_MeTrfase_AS"/>
</dbReference>
<dbReference type="PROSITE" id="PS00041">
    <property type="entry name" value="HTH_ARAC_FAMILY_1"/>
    <property type="match status" value="1"/>
</dbReference>
<dbReference type="PROSITE" id="PS00374">
    <property type="entry name" value="MGMT"/>
    <property type="match status" value="1"/>
</dbReference>
<keyword evidence="8" id="KW-0238">DNA-binding</keyword>
<dbReference type="Pfam" id="PF12833">
    <property type="entry name" value="HTH_18"/>
    <property type="match status" value="1"/>
</dbReference>
<dbReference type="PIRSF" id="PIRSF000409">
    <property type="entry name" value="Ada"/>
    <property type="match status" value="1"/>
</dbReference>
<evidence type="ECO:0000256" key="8">
    <source>
        <dbReference type="ARBA" id="ARBA00023125"/>
    </source>
</evidence>
<dbReference type="PANTHER" id="PTHR10815:SF14">
    <property type="entry name" value="BIFUNCTIONAL TRANSCRIPTIONAL ACTIVATOR_DNA REPAIR ENZYME ADA"/>
    <property type="match status" value="1"/>
</dbReference>
<feature type="binding site" evidence="16">
    <location>
        <position position="71"/>
    </location>
    <ligand>
        <name>DNA</name>
        <dbReference type="ChEBI" id="CHEBI:16991"/>
    </ligand>
</feature>
<dbReference type="Proteomes" id="UP000014535">
    <property type="component" value="Unassembled WGS sequence"/>
</dbReference>
<feature type="domain" description="HTH araC/xylS-type" evidence="18">
    <location>
        <begin position="98"/>
        <end position="187"/>
    </location>
</feature>
<dbReference type="InterPro" id="IPR035451">
    <property type="entry name" value="Ada-like_dom_sf"/>
</dbReference>
<evidence type="ECO:0000259" key="18">
    <source>
        <dbReference type="PROSITE" id="PS01124"/>
    </source>
</evidence>
<dbReference type="Gene3D" id="3.30.160.70">
    <property type="entry name" value="Methylated DNA-protein cysteine methyltransferase domain"/>
    <property type="match status" value="1"/>
</dbReference>
<dbReference type="GO" id="GO:0003908">
    <property type="term" value="F:methylated-DNA-[protein]-cysteine S-methyltransferase activity"/>
    <property type="evidence" value="ECO:0007669"/>
    <property type="project" value="UniProtKB-EC"/>
</dbReference>
<organism evidence="19 20">
    <name type="scientific">Salmonella enteritidis (strain 2009K0958)</name>
    <dbReference type="NCBI Taxonomy" id="1192586"/>
    <lineage>
        <taxon>Bacteria</taxon>
        <taxon>Pseudomonadati</taxon>
        <taxon>Pseudomonadota</taxon>
        <taxon>Gammaproteobacteria</taxon>
        <taxon>Enterobacterales</taxon>
        <taxon>Enterobacteriaceae</taxon>
        <taxon>Salmonella</taxon>
    </lineage>
</organism>
<comment type="caution">
    <text evidence="19">The sequence shown here is derived from an EMBL/GenBank/DDBJ whole genome shotgun (WGS) entry which is preliminary data.</text>
</comment>
<evidence type="ECO:0000256" key="2">
    <source>
        <dbReference type="ARBA" id="ARBA00022603"/>
    </source>
</evidence>
<feature type="binding site" evidence="17">
    <location>
        <position position="42"/>
    </location>
    <ligand>
        <name>Zn(2+)</name>
        <dbReference type="ChEBI" id="CHEBI:29105"/>
    </ligand>
</feature>
<dbReference type="PROSITE" id="PS01124">
    <property type="entry name" value="HTH_ARAC_FAMILY_2"/>
    <property type="match status" value="1"/>
</dbReference>
<dbReference type="Pfam" id="PF01035">
    <property type="entry name" value="DNA_binding_1"/>
    <property type="match status" value="1"/>
</dbReference>
<feature type="active site" description="Nucleophile; methyl group acceptor from methylphosphotriester" evidence="15">
    <location>
        <position position="42"/>
    </location>
</feature>
<feature type="binding site" evidence="16">
    <location>
        <position position="49"/>
    </location>
    <ligand>
        <name>DNA</name>
        <dbReference type="ChEBI" id="CHEBI:16991"/>
    </ligand>
</feature>
<evidence type="ECO:0000313" key="20">
    <source>
        <dbReference type="Proteomes" id="UP000014535"/>
    </source>
</evidence>
<dbReference type="InterPro" id="IPR036217">
    <property type="entry name" value="MethylDNA_cys_MeTrfase_DNAb"/>
</dbReference>
<dbReference type="Gene3D" id="1.10.10.10">
    <property type="entry name" value="Winged helix-like DNA-binding domain superfamily/Winged helix DNA-binding domain"/>
    <property type="match status" value="1"/>
</dbReference>
<evidence type="ECO:0000256" key="17">
    <source>
        <dbReference type="PIRSR" id="PIRSR000409-3"/>
    </source>
</evidence>
<dbReference type="CDD" id="cd06445">
    <property type="entry name" value="ATase"/>
    <property type="match status" value="1"/>
</dbReference>
<keyword evidence="11" id="KW-0234">DNA repair</keyword>
<dbReference type="NCBIfam" id="NF011964">
    <property type="entry name" value="PRK15435.1"/>
    <property type="match status" value="1"/>
</dbReference>
<keyword evidence="5" id="KW-0227">DNA damage</keyword>
<accession>A0A656IHY5</accession>
<dbReference type="InterPro" id="IPR018060">
    <property type="entry name" value="HTH_AraC"/>
</dbReference>
<evidence type="ECO:0000256" key="12">
    <source>
        <dbReference type="ARBA" id="ARBA00049348"/>
    </source>
</evidence>
<dbReference type="Gene3D" id="3.40.10.10">
    <property type="entry name" value="DNA Methylphosphotriester Repair Domain"/>
    <property type="match status" value="1"/>
</dbReference>
<feature type="binding site" evidence="17">
    <location>
        <position position="73"/>
    </location>
    <ligand>
        <name>Zn(2+)</name>
        <dbReference type="ChEBI" id="CHEBI:29105"/>
    </ligand>
</feature>
<feature type="binding site" evidence="17">
    <location>
        <position position="46"/>
    </location>
    <ligand>
        <name>Zn(2+)</name>
        <dbReference type="ChEBI" id="CHEBI:29105"/>
    </ligand>
</feature>
<evidence type="ECO:0000256" key="5">
    <source>
        <dbReference type="ARBA" id="ARBA00022763"/>
    </source>
</evidence>
<evidence type="ECO:0000256" key="14">
    <source>
        <dbReference type="ARBA" id="ARBA00078299"/>
    </source>
</evidence>
<evidence type="ECO:0000256" key="13">
    <source>
        <dbReference type="ARBA" id="ARBA00060908"/>
    </source>
</evidence>
<protein>
    <recommendedName>
        <fullName evidence="14">Regulatory protein of adaptive response</fullName>
    </recommendedName>
</protein>
<evidence type="ECO:0000256" key="1">
    <source>
        <dbReference type="ARBA" id="ARBA00001286"/>
    </source>
</evidence>
<evidence type="ECO:0000313" key="19">
    <source>
        <dbReference type="EMBL" id="EPI66563.1"/>
    </source>
</evidence>
<dbReference type="GO" id="GO:0006307">
    <property type="term" value="P:DNA alkylation repair"/>
    <property type="evidence" value="ECO:0007669"/>
    <property type="project" value="UniProtKB-ARBA"/>
</dbReference>
<dbReference type="GO" id="GO:0032259">
    <property type="term" value="P:methylation"/>
    <property type="evidence" value="ECO:0007669"/>
    <property type="project" value="UniProtKB-KW"/>
</dbReference>
<comment type="cofactor">
    <cofactor evidence="16">
        <name>Zn(2+)</name>
        <dbReference type="ChEBI" id="CHEBI:29105"/>
    </cofactor>
    <text evidence="16">Binds 1 zinc ion per subunit.</text>
</comment>
<comment type="catalytic activity">
    <reaction evidence="1">
        <text>a 4-O-methyl-thymidine in DNA + L-cysteinyl-[protein] = a thymidine in DNA + S-methyl-L-cysteinyl-[protein]</text>
        <dbReference type="Rhea" id="RHEA:53428"/>
        <dbReference type="Rhea" id="RHEA-COMP:10131"/>
        <dbReference type="Rhea" id="RHEA-COMP:10132"/>
        <dbReference type="Rhea" id="RHEA-COMP:13555"/>
        <dbReference type="Rhea" id="RHEA-COMP:13556"/>
        <dbReference type="ChEBI" id="CHEBI:29950"/>
        <dbReference type="ChEBI" id="CHEBI:82612"/>
        <dbReference type="ChEBI" id="CHEBI:137386"/>
        <dbReference type="ChEBI" id="CHEBI:137387"/>
        <dbReference type="EC" id="2.1.1.63"/>
    </reaction>
</comment>
<dbReference type="SMART" id="SM00342">
    <property type="entry name" value="HTH_ARAC"/>
    <property type="match status" value="1"/>
</dbReference>
<dbReference type="FunFam" id="1.10.10.10:FF:000410">
    <property type="entry name" value="ADA regulatory protein, putative"/>
    <property type="match status" value="1"/>
</dbReference>
<dbReference type="Pfam" id="PF02870">
    <property type="entry name" value="Methyltransf_1N"/>
    <property type="match status" value="1"/>
</dbReference>
<feature type="binding site" evidence="16">
    <location>
        <position position="38"/>
    </location>
    <ligand>
        <name>DNA</name>
        <dbReference type="ChEBI" id="CHEBI:16991"/>
    </ligand>
</feature>
<dbReference type="Gene3D" id="1.10.10.60">
    <property type="entry name" value="Homeodomain-like"/>
    <property type="match status" value="1"/>
</dbReference>
<dbReference type="SUPFAM" id="SSF57884">
    <property type="entry name" value="Ada DNA repair protein, N-terminal domain (N-Ada 10)"/>
    <property type="match status" value="1"/>
</dbReference>
<evidence type="ECO:0000256" key="11">
    <source>
        <dbReference type="ARBA" id="ARBA00023204"/>
    </source>
</evidence>
<sequence>MKESMMKKALLTDDECWLRVQARDASADGRFVFAVRTTGVFCRPSCRSKRALRKNVRFFANAEQALDAGFRPCKRCQPDNARAQQRRLDKIACACRLLEQETPVTLASLAQAVAMSPFHLHRLFKVSTGMTPKGWQQAWRARRLREALAKGEPITAAIYRAGFPDSSSYYRHADQTLGMTAKQFRKGGDNVSVRYALTDWVYGRCLVAESERGICAILPGDSDDALLAELHTLFPTARHEPADASFQQRVRQVVAAINTRDVLLSLPLDIQGTAFQQQVWQALCAIPCGETVSYQQLAATIGKPTAVRAVASACGANKLAMVIPCHRVVRRDGALSGYRWGVRRKAQLLKREAQKEE</sequence>
<gene>
    <name evidence="19" type="ORF">A673_03510</name>
</gene>
<keyword evidence="4 16" id="KW-0479">Metal-binding</keyword>
<comment type="similarity">
    <text evidence="13">In the C-terminal section; belongs to the MGMT family.</text>
</comment>
<dbReference type="InterPro" id="IPR016221">
    <property type="entry name" value="Bifunct_regulatory_prot_Ada"/>
</dbReference>
<dbReference type="PANTHER" id="PTHR10815">
    <property type="entry name" value="METHYLATED-DNA--PROTEIN-CYSTEINE METHYLTRANSFERASE"/>
    <property type="match status" value="1"/>
</dbReference>
<dbReference type="InterPro" id="IPR004026">
    <property type="entry name" value="Ada_DNA_repair_Zn-bd"/>
</dbReference>
<dbReference type="NCBIfam" id="TIGR00589">
    <property type="entry name" value="ogt"/>
    <property type="match status" value="1"/>
</dbReference>
<dbReference type="EMBL" id="ATFT01000075">
    <property type="protein sequence ID" value="EPI66563.1"/>
    <property type="molecule type" value="Genomic_DNA"/>
</dbReference>
<keyword evidence="9" id="KW-0010">Activator</keyword>
<evidence type="ECO:0000256" key="16">
    <source>
        <dbReference type="PIRSR" id="PIRSR000409-2"/>
    </source>
</evidence>
<evidence type="ECO:0000256" key="9">
    <source>
        <dbReference type="ARBA" id="ARBA00023159"/>
    </source>
</evidence>
<dbReference type="InterPro" id="IPR014048">
    <property type="entry name" value="MethylDNA_cys_MeTrfase_DNA-bd"/>
</dbReference>
<evidence type="ECO:0000256" key="15">
    <source>
        <dbReference type="PIRSR" id="PIRSR000409-1"/>
    </source>
</evidence>
<dbReference type="GO" id="GO:0008270">
    <property type="term" value="F:zinc ion binding"/>
    <property type="evidence" value="ECO:0007669"/>
    <property type="project" value="InterPro"/>
</dbReference>
<dbReference type="Pfam" id="PF02805">
    <property type="entry name" value="Ada_Zn_binding"/>
    <property type="match status" value="1"/>
</dbReference>
<reference evidence="19 20" key="1">
    <citation type="submission" date="2013-04" db="EMBL/GenBank/DDBJ databases">
        <authorList>
            <person name="McClelland M."/>
            <person name="Porwollik S."/>
            <person name="Desai P."/>
            <person name="Cheng P."/>
            <person name="Wollam A."/>
            <person name="Pepin K."/>
            <person name="Palsikar V.B."/>
            <person name="Fulton L."/>
            <person name="Fulton R."/>
            <person name="Delehaunty K."/>
            <person name="Fronick C."/>
            <person name="Godfrey J."/>
            <person name="Waligorski J."/>
            <person name="Appelbaum E."/>
            <person name="Tomlinson C."/>
            <person name="Warren W."/>
            <person name="Sodergren E."/>
            <person name="Weinstock G."/>
            <person name="Wilson R.K."/>
        </authorList>
    </citation>
    <scope>NUCLEOTIDE SEQUENCE [LARGE SCALE GENOMIC DNA]</scope>
    <source>
        <strain evidence="19 20">2009K0958</strain>
    </source>
</reference>
<dbReference type="GO" id="GO:0003700">
    <property type="term" value="F:DNA-binding transcription factor activity"/>
    <property type="evidence" value="ECO:0007669"/>
    <property type="project" value="InterPro"/>
</dbReference>
<feature type="binding site" evidence="17">
    <location>
        <position position="76"/>
    </location>
    <ligand>
        <name>Zn(2+)</name>
        <dbReference type="ChEBI" id="CHEBI:29105"/>
    </ligand>
</feature>
<dbReference type="InterPro" id="IPR036388">
    <property type="entry name" value="WH-like_DNA-bd_sf"/>
</dbReference>
<dbReference type="FunFam" id="3.40.10.10:FF:000001">
    <property type="entry name" value="DNA-3-methyladenine glycosylase 2"/>
    <property type="match status" value="1"/>
</dbReference>